<reference evidence="3" key="1">
    <citation type="submission" date="2017-02" db="UniProtKB">
        <authorList>
            <consortium name="WormBaseParasite"/>
        </authorList>
    </citation>
    <scope>IDENTIFICATION</scope>
</reference>
<dbReference type="EMBL" id="UYSL01021034">
    <property type="protein sequence ID" value="VDL77004.1"/>
    <property type="molecule type" value="Genomic_DNA"/>
</dbReference>
<organism evidence="3">
    <name type="scientific">Nippostrongylus brasiliensis</name>
    <name type="common">Rat hookworm</name>
    <dbReference type="NCBI Taxonomy" id="27835"/>
    <lineage>
        <taxon>Eukaryota</taxon>
        <taxon>Metazoa</taxon>
        <taxon>Ecdysozoa</taxon>
        <taxon>Nematoda</taxon>
        <taxon>Chromadorea</taxon>
        <taxon>Rhabditida</taxon>
        <taxon>Rhabditina</taxon>
        <taxon>Rhabditomorpha</taxon>
        <taxon>Strongyloidea</taxon>
        <taxon>Heligmosomidae</taxon>
        <taxon>Nippostrongylus</taxon>
    </lineage>
</organism>
<dbReference type="Proteomes" id="UP000271162">
    <property type="component" value="Unassembled WGS sequence"/>
</dbReference>
<evidence type="ECO:0000313" key="2">
    <source>
        <dbReference type="Proteomes" id="UP000271162"/>
    </source>
</evidence>
<name>A0A0N4YAJ3_NIPBR</name>
<keyword evidence="2" id="KW-1185">Reference proteome</keyword>
<dbReference type="WBParaSite" id="NBR_0001341401-mRNA-1">
    <property type="protein sequence ID" value="NBR_0001341401-mRNA-1"/>
    <property type="gene ID" value="NBR_0001341401"/>
</dbReference>
<gene>
    <name evidence="1" type="ORF">NBR_LOCUS13415</name>
</gene>
<evidence type="ECO:0000313" key="1">
    <source>
        <dbReference type="EMBL" id="VDL77004.1"/>
    </source>
</evidence>
<accession>A0A0N4YAJ3</accession>
<sequence length="93" mass="10616">MHSGLWNANLPLYIPYRFGWITLSSCENNRSFGRHTASISNSFVEGEVYFRNRTNQQYTVAVEGASGPISFINYSCDSLALKPERKHSNKIIR</sequence>
<dbReference type="AlphaFoldDB" id="A0A0N4YAJ3"/>
<protein>
    <submittedName>
        <fullName evidence="3">ZP domain-containing protein</fullName>
    </submittedName>
</protein>
<evidence type="ECO:0000313" key="3">
    <source>
        <dbReference type="WBParaSite" id="NBR_0001341401-mRNA-1"/>
    </source>
</evidence>
<proteinExistence type="predicted"/>
<reference evidence="1 2" key="2">
    <citation type="submission" date="2018-11" db="EMBL/GenBank/DDBJ databases">
        <authorList>
            <consortium name="Pathogen Informatics"/>
        </authorList>
    </citation>
    <scope>NUCLEOTIDE SEQUENCE [LARGE SCALE GENOMIC DNA]</scope>
</reference>